<reference evidence="1" key="1">
    <citation type="journal article" date="2020" name="Stud. Mycol.">
        <title>101 Dothideomycetes genomes: a test case for predicting lifestyles and emergence of pathogens.</title>
        <authorList>
            <person name="Haridas S."/>
            <person name="Albert R."/>
            <person name="Binder M."/>
            <person name="Bloem J."/>
            <person name="Labutti K."/>
            <person name="Salamov A."/>
            <person name="Andreopoulos B."/>
            <person name="Baker S."/>
            <person name="Barry K."/>
            <person name="Bills G."/>
            <person name="Bluhm B."/>
            <person name="Cannon C."/>
            <person name="Castanera R."/>
            <person name="Culley D."/>
            <person name="Daum C."/>
            <person name="Ezra D."/>
            <person name="Gonzalez J."/>
            <person name="Henrissat B."/>
            <person name="Kuo A."/>
            <person name="Liang C."/>
            <person name="Lipzen A."/>
            <person name="Lutzoni F."/>
            <person name="Magnuson J."/>
            <person name="Mondo S."/>
            <person name="Nolan M."/>
            <person name="Ohm R."/>
            <person name="Pangilinan J."/>
            <person name="Park H.-J."/>
            <person name="Ramirez L."/>
            <person name="Alfaro M."/>
            <person name="Sun H."/>
            <person name="Tritt A."/>
            <person name="Yoshinaga Y."/>
            <person name="Zwiers L.-H."/>
            <person name="Turgeon B."/>
            <person name="Goodwin S."/>
            <person name="Spatafora J."/>
            <person name="Crous P."/>
            <person name="Grigoriev I."/>
        </authorList>
    </citation>
    <scope>NUCLEOTIDE SEQUENCE</scope>
    <source>
        <strain evidence="1">CBS 675.92</strain>
    </source>
</reference>
<dbReference type="Proteomes" id="UP000800035">
    <property type="component" value="Unassembled WGS sequence"/>
</dbReference>
<proteinExistence type="predicted"/>
<dbReference type="AlphaFoldDB" id="A0A6A5TL05"/>
<keyword evidence="2" id="KW-1185">Reference proteome</keyword>
<protein>
    <submittedName>
        <fullName evidence="1">Uncharacterized protein</fullName>
    </submittedName>
</protein>
<evidence type="ECO:0000313" key="1">
    <source>
        <dbReference type="EMBL" id="KAF1953078.1"/>
    </source>
</evidence>
<name>A0A6A5TL05_9PLEO</name>
<evidence type="ECO:0000313" key="2">
    <source>
        <dbReference type="Proteomes" id="UP000800035"/>
    </source>
</evidence>
<dbReference type="OrthoDB" id="59699at2759"/>
<organism evidence="1 2">
    <name type="scientific">Byssothecium circinans</name>
    <dbReference type="NCBI Taxonomy" id="147558"/>
    <lineage>
        <taxon>Eukaryota</taxon>
        <taxon>Fungi</taxon>
        <taxon>Dikarya</taxon>
        <taxon>Ascomycota</taxon>
        <taxon>Pezizomycotina</taxon>
        <taxon>Dothideomycetes</taxon>
        <taxon>Pleosporomycetidae</taxon>
        <taxon>Pleosporales</taxon>
        <taxon>Massarineae</taxon>
        <taxon>Massarinaceae</taxon>
        <taxon>Byssothecium</taxon>
    </lineage>
</organism>
<sequence>MSPTRHLVIFCDGTWIGRETEVEDAPPSNIRMLANMVGTVEFSPTSSPPHPTLVHPITSSPNVTAGYQEGIGLNQPFASYL</sequence>
<dbReference type="EMBL" id="ML977006">
    <property type="protein sequence ID" value="KAF1953078.1"/>
    <property type="molecule type" value="Genomic_DNA"/>
</dbReference>
<gene>
    <name evidence="1" type="ORF">CC80DRAFT_596210</name>
</gene>
<accession>A0A6A5TL05</accession>